<dbReference type="PANTHER" id="PTHR44688">
    <property type="entry name" value="DNA-BINDING TRANSCRIPTIONAL ACTIVATOR DEVR_DOSR"/>
    <property type="match status" value="1"/>
</dbReference>
<evidence type="ECO:0000313" key="6">
    <source>
        <dbReference type="Proteomes" id="UP000662914"/>
    </source>
</evidence>
<evidence type="ECO:0000256" key="2">
    <source>
        <dbReference type="ARBA" id="ARBA00023125"/>
    </source>
</evidence>
<dbReference type="KEGG" id="ddz:DSYM_24180"/>
<dbReference type="SMART" id="SM00421">
    <property type="entry name" value="HTH_LUXR"/>
    <property type="match status" value="1"/>
</dbReference>
<accession>A0A809R2B4</accession>
<dbReference type="InterPro" id="IPR016032">
    <property type="entry name" value="Sig_transdc_resp-reg_C-effctor"/>
</dbReference>
<dbReference type="AlphaFoldDB" id="A0A809R2B4"/>
<dbReference type="Gene3D" id="1.10.10.10">
    <property type="entry name" value="Winged helix-like DNA-binding domain superfamily/Winged helix DNA-binding domain"/>
    <property type="match status" value="1"/>
</dbReference>
<keyword evidence="2" id="KW-0238">DNA-binding</keyword>
<dbReference type="SUPFAM" id="SSF46894">
    <property type="entry name" value="C-terminal effector domain of the bipartite response regulators"/>
    <property type="match status" value="1"/>
</dbReference>
<organism evidence="5 6">
    <name type="scientific">Candidatus Desulfobacillus denitrificans</name>
    <dbReference type="NCBI Taxonomy" id="2608985"/>
    <lineage>
        <taxon>Bacteria</taxon>
        <taxon>Pseudomonadati</taxon>
        <taxon>Pseudomonadota</taxon>
        <taxon>Betaproteobacteria</taxon>
        <taxon>Candidatus Desulfobacillus</taxon>
    </lineage>
</organism>
<gene>
    <name evidence="5" type="ORF">DSYM_24180</name>
</gene>
<evidence type="ECO:0000256" key="3">
    <source>
        <dbReference type="ARBA" id="ARBA00023163"/>
    </source>
</evidence>
<name>A0A809R2B4_9PROT</name>
<dbReference type="GO" id="GO:0006355">
    <property type="term" value="P:regulation of DNA-templated transcription"/>
    <property type="evidence" value="ECO:0007669"/>
    <property type="project" value="InterPro"/>
</dbReference>
<dbReference type="NCBIfam" id="TIGR03020">
    <property type="entry name" value="EpsA"/>
    <property type="match status" value="1"/>
</dbReference>
<dbReference type="Proteomes" id="UP000662914">
    <property type="component" value="Chromosome"/>
</dbReference>
<reference evidence="5" key="1">
    <citation type="journal article" name="DNA Res.">
        <title>The physiological potential of anammox bacteria as revealed by their core genome structure.</title>
        <authorList>
            <person name="Okubo T."/>
            <person name="Toyoda A."/>
            <person name="Fukuhara K."/>
            <person name="Uchiyama I."/>
            <person name="Harigaya Y."/>
            <person name="Kuroiwa M."/>
            <person name="Suzuki T."/>
            <person name="Murakami Y."/>
            <person name="Suwa Y."/>
            <person name="Takami H."/>
        </authorList>
    </citation>
    <scope>NUCLEOTIDE SEQUENCE</scope>
    <source>
        <strain evidence="5">317325-3</strain>
    </source>
</reference>
<keyword evidence="1" id="KW-0805">Transcription regulation</keyword>
<dbReference type="EMBL" id="AP021857">
    <property type="protein sequence ID" value="BBO21719.1"/>
    <property type="molecule type" value="Genomic_DNA"/>
</dbReference>
<evidence type="ECO:0000313" key="5">
    <source>
        <dbReference type="EMBL" id="BBO21719.1"/>
    </source>
</evidence>
<dbReference type="GO" id="GO:0003677">
    <property type="term" value="F:DNA binding"/>
    <property type="evidence" value="ECO:0007669"/>
    <property type="project" value="UniProtKB-KW"/>
</dbReference>
<dbReference type="PRINTS" id="PR00038">
    <property type="entry name" value="HTHLUXR"/>
</dbReference>
<dbReference type="PANTHER" id="PTHR44688:SF16">
    <property type="entry name" value="DNA-BINDING TRANSCRIPTIONAL ACTIVATOR DEVR_DOSR"/>
    <property type="match status" value="1"/>
</dbReference>
<dbReference type="Pfam" id="PF00196">
    <property type="entry name" value="GerE"/>
    <property type="match status" value="1"/>
</dbReference>
<dbReference type="InterPro" id="IPR017470">
    <property type="entry name" value="Tscrpt_reg_EpsA"/>
</dbReference>
<dbReference type="PROSITE" id="PS50043">
    <property type="entry name" value="HTH_LUXR_2"/>
    <property type="match status" value="1"/>
</dbReference>
<sequence>MATKHPCQTALFACTIRGYNMKSKYSEIDLKDYCRLVETSLPIQRRYQFFLWSRGELQTFLPHSTLLCAVGDLTQQGYRLERFSEYPEDHGFLNPACASFDGFLSRLLAAWRLNSYAPVVLSSRAGDGEAGLALDRELGRLGLDDCSAHGLSDNEHGIGAFFLFLGGLSEPRHVRAHRLAMMVPHLCAALHRVAHLEHLASMAIAENHLLSAREAEIMRWIRAGKTNQEIGQILDISPYTVKNHVQKILRKLNATNRAQAAGKTGATARASVAAAPAVRLVRE</sequence>
<feature type="domain" description="HTH luxR-type" evidence="4">
    <location>
        <begin position="203"/>
        <end position="268"/>
    </location>
</feature>
<evidence type="ECO:0000256" key="1">
    <source>
        <dbReference type="ARBA" id="ARBA00023015"/>
    </source>
</evidence>
<dbReference type="CDD" id="cd06170">
    <property type="entry name" value="LuxR_C_like"/>
    <property type="match status" value="1"/>
</dbReference>
<dbReference type="InterPro" id="IPR036388">
    <property type="entry name" value="WH-like_DNA-bd_sf"/>
</dbReference>
<evidence type="ECO:0000259" key="4">
    <source>
        <dbReference type="PROSITE" id="PS50043"/>
    </source>
</evidence>
<keyword evidence="3" id="KW-0804">Transcription</keyword>
<dbReference type="InterPro" id="IPR000792">
    <property type="entry name" value="Tscrpt_reg_LuxR_C"/>
</dbReference>
<proteinExistence type="predicted"/>
<protein>
    <recommendedName>
        <fullName evidence="4">HTH luxR-type domain-containing protein</fullName>
    </recommendedName>
</protein>